<keyword evidence="1" id="KW-0175">Coiled coil</keyword>
<dbReference type="InterPro" id="IPR007420">
    <property type="entry name" value="DUF465"/>
</dbReference>
<dbReference type="AlphaFoldDB" id="A0A255XWR7"/>
<evidence type="ECO:0000256" key="1">
    <source>
        <dbReference type="SAM" id="Coils"/>
    </source>
</evidence>
<evidence type="ECO:0008006" key="4">
    <source>
        <dbReference type="Google" id="ProtNLM"/>
    </source>
</evidence>
<accession>A0A255XWR7</accession>
<dbReference type="Gene3D" id="6.10.280.50">
    <property type="match status" value="1"/>
</dbReference>
<dbReference type="Proteomes" id="UP000216361">
    <property type="component" value="Unassembled WGS sequence"/>
</dbReference>
<gene>
    <name evidence="2" type="ORF">CHR90_03900</name>
</gene>
<organism evidence="2 3">
    <name type="scientific">Elstera cyanobacteriorum</name>
    <dbReference type="NCBI Taxonomy" id="2022747"/>
    <lineage>
        <taxon>Bacteria</taxon>
        <taxon>Pseudomonadati</taxon>
        <taxon>Pseudomonadota</taxon>
        <taxon>Alphaproteobacteria</taxon>
        <taxon>Rhodospirillales</taxon>
        <taxon>Rhodospirillaceae</taxon>
        <taxon>Elstera</taxon>
    </lineage>
</organism>
<sequence length="67" mass="8054">MDDIEQLSRKLEELRLEHRDLDEVIDRLIERRDSVDLLQVQRLKKRKLVLKDQIHKLESALLPDIIA</sequence>
<keyword evidence="3" id="KW-1185">Reference proteome</keyword>
<protein>
    <recommendedName>
        <fullName evidence="4">DUF465 domain-containing protein</fullName>
    </recommendedName>
</protein>
<dbReference type="Pfam" id="PF04325">
    <property type="entry name" value="DUF465"/>
    <property type="match status" value="1"/>
</dbReference>
<comment type="caution">
    <text evidence="2">The sequence shown here is derived from an EMBL/GenBank/DDBJ whole genome shotgun (WGS) entry which is preliminary data.</text>
</comment>
<evidence type="ECO:0000313" key="2">
    <source>
        <dbReference type="EMBL" id="OYQ20824.1"/>
    </source>
</evidence>
<reference evidence="2 3" key="1">
    <citation type="submission" date="2017-07" db="EMBL/GenBank/DDBJ databases">
        <title>Elstera cyanobacteriorum sp. nov., a novel bacterium isolated from cyanobacterial aggregates in a eutrophic lake.</title>
        <authorList>
            <person name="Cai H."/>
        </authorList>
    </citation>
    <scope>NUCLEOTIDE SEQUENCE [LARGE SCALE GENOMIC DNA]</scope>
    <source>
        <strain evidence="2 3">TH019</strain>
    </source>
</reference>
<evidence type="ECO:0000313" key="3">
    <source>
        <dbReference type="Proteomes" id="UP000216361"/>
    </source>
</evidence>
<proteinExistence type="predicted"/>
<name>A0A255XWR7_9PROT</name>
<dbReference type="EMBL" id="NOXS01000026">
    <property type="protein sequence ID" value="OYQ20824.1"/>
    <property type="molecule type" value="Genomic_DNA"/>
</dbReference>
<feature type="coiled-coil region" evidence="1">
    <location>
        <begin position="4"/>
        <end position="60"/>
    </location>
</feature>
<dbReference type="InterPro" id="IPR038444">
    <property type="entry name" value="DUF465_sf"/>
</dbReference>